<evidence type="ECO:0000256" key="1">
    <source>
        <dbReference type="ARBA" id="ARBA00004138"/>
    </source>
</evidence>
<keyword evidence="9" id="KW-1185">Reference proteome</keyword>
<dbReference type="Proteomes" id="UP001165366">
    <property type="component" value="Unassembled WGS sequence"/>
</dbReference>
<dbReference type="InterPro" id="IPR053879">
    <property type="entry name" value="HYDIN_VesB_CFA65-like_Ig"/>
</dbReference>
<evidence type="ECO:0000259" key="7">
    <source>
        <dbReference type="Pfam" id="PF22544"/>
    </source>
</evidence>
<keyword evidence="3" id="KW-0963">Cytoplasm</keyword>
<gene>
    <name evidence="8" type="ORF">L6773_08525</name>
</gene>
<sequence length="561" mass="61639">MLRKLVFLVLLCPIVSISLLNGQGLPSNNFEIIDSRSTKHVCKLPPTNVNANFFIQSSEEVLNRVKNKAQSTFQVDYFSSCDGDVWPEEAITAFEFALSIWSEHISSEVPIKVNANWVELEGNTLGSAKPSQIVQISGAGEPDTWYSMAQLSALTGQPIRDQLDNVEYDIDMNVQCNFSDWYFGTDAQVPENRSDFVTVVLHEIGHGLGFLGSMSGDNETDIAEWGVGNNELNPLIYDRFVVDGDYNLLIDESTYPNPSSKLYSALVGEQEGIFFDGQDANRTLMGQRVNRAKLYSPDPFDEGSSYSHFDQTAFRRSINALMLPFIDRTFAVHTPGPLFCGVLSDMGWPLGEGCIGLIPSGILVTNQTSLNFGVLNSGDTAETTLVISNRDDAEAPLTGSLSVNSDQFSISGNSSFSIAPGGSQEVTVEYDPTTNERHQAVLSINHDASNLPSPYMISLEGESLGTDQLVELDQSYPNPFVVNNSYNTENPVIEFAISERSRVKLDLFTVSGQYLRPIVDADLDARRYAETVDMSGLSSGIYIYRIVVNGAAKSGKLMFVR</sequence>
<dbReference type="InterPro" id="IPR026444">
    <property type="entry name" value="Secre_tail"/>
</dbReference>
<protein>
    <submittedName>
        <fullName evidence="8">Choice-of-anchor D domain-containing protein</fullName>
    </submittedName>
</protein>
<reference evidence="8" key="1">
    <citation type="submission" date="2022-01" db="EMBL/GenBank/DDBJ databases">
        <authorList>
            <person name="Wang Y."/>
        </authorList>
    </citation>
    <scope>NUCLEOTIDE SEQUENCE</scope>
    <source>
        <strain evidence="8">WB101</strain>
    </source>
</reference>
<keyword evidence="6" id="KW-0732">Signal</keyword>
<keyword evidence="4" id="KW-0969">Cilium</keyword>
<accession>A0ABS9KCP6</accession>
<organism evidence="8 9">
    <name type="scientific">Rhodohalobacter sulfatireducens</name>
    <dbReference type="NCBI Taxonomy" id="2911366"/>
    <lineage>
        <taxon>Bacteria</taxon>
        <taxon>Pseudomonadati</taxon>
        <taxon>Balneolota</taxon>
        <taxon>Balneolia</taxon>
        <taxon>Balneolales</taxon>
        <taxon>Balneolaceae</taxon>
        <taxon>Rhodohalobacter</taxon>
    </lineage>
</organism>
<dbReference type="SUPFAM" id="SSF55486">
    <property type="entry name" value="Metalloproteases ('zincins'), catalytic domain"/>
    <property type="match status" value="1"/>
</dbReference>
<evidence type="ECO:0000313" key="8">
    <source>
        <dbReference type="EMBL" id="MCG2588606.1"/>
    </source>
</evidence>
<dbReference type="InterPro" id="IPR024079">
    <property type="entry name" value="MetalloPept_cat_dom_sf"/>
</dbReference>
<dbReference type="EMBL" id="JAKLWS010000008">
    <property type="protein sequence ID" value="MCG2588606.1"/>
    <property type="molecule type" value="Genomic_DNA"/>
</dbReference>
<evidence type="ECO:0000313" key="9">
    <source>
        <dbReference type="Proteomes" id="UP001165366"/>
    </source>
</evidence>
<proteinExistence type="predicted"/>
<dbReference type="RefSeq" id="WP_237853446.1">
    <property type="nucleotide sequence ID" value="NZ_JAKLWS010000008.1"/>
</dbReference>
<dbReference type="NCBIfam" id="NF012200">
    <property type="entry name" value="choice_anch_D"/>
    <property type="match status" value="1"/>
</dbReference>
<comment type="caution">
    <text evidence="8">The sequence shown here is derived from an EMBL/GenBank/DDBJ whole genome shotgun (WGS) entry which is preliminary data.</text>
</comment>
<evidence type="ECO:0000256" key="4">
    <source>
        <dbReference type="ARBA" id="ARBA00023069"/>
    </source>
</evidence>
<dbReference type="Gene3D" id="2.60.40.10">
    <property type="entry name" value="Immunoglobulins"/>
    <property type="match status" value="1"/>
</dbReference>
<comment type="subcellular location">
    <subcellularLocation>
        <location evidence="1">Cell projection</location>
        <location evidence="1">Cilium</location>
    </subcellularLocation>
    <subcellularLocation>
        <location evidence="2">Cytoplasm</location>
    </subcellularLocation>
</comment>
<feature type="domain" description="HYDIN/VesB/CFA65-like Ig-like" evidence="7">
    <location>
        <begin position="363"/>
        <end position="461"/>
    </location>
</feature>
<reference evidence="8" key="2">
    <citation type="submission" date="2024-05" db="EMBL/GenBank/DDBJ databases">
        <title>Rhodohalobacter halophilus gen. nov., sp. nov., a moderately halophilic member of the family Balneolaceae.</title>
        <authorList>
            <person name="Xia J."/>
        </authorList>
    </citation>
    <scope>NUCLEOTIDE SEQUENCE</scope>
    <source>
        <strain evidence="8">WB101</strain>
    </source>
</reference>
<evidence type="ECO:0000256" key="6">
    <source>
        <dbReference type="SAM" id="SignalP"/>
    </source>
</evidence>
<evidence type="ECO:0000256" key="2">
    <source>
        <dbReference type="ARBA" id="ARBA00004496"/>
    </source>
</evidence>
<dbReference type="InterPro" id="IPR013783">
    <property type="entry name" value="Ig-like_fold"/>
</dbReference>
<evidence type="ECO:0000256" key="3">
    <source>
        <dbReference type="ARBA" id="ARBA00022490"/>
    </source>
</evidence>
<evidence type="ECO:0000256" key="5">
    <source>
        <dbReference type="ARBA" id="ARBA00023273"/>
    </source>
</evidence>
<dbReference type="Gene3D" id="3.40.390.10">
    <property type="entry name" value="Collagenase (Catalytic Domain)"/>
    <property type="match status" value="1"/>
</dbReference>
<name>A0ABS9KCP6_9BACT</name>
<keyword evidence="5" id="KW-0966">Cell projection</keyword>
<dbReference type="Pfam" id="PF22544">
    <property type="entry name" value="HYDIN_VesB_CFA65-like_Ig"/>
    <property type="match status" value="1"/>
</dbReference>
<feature type="signal peptide" evidence="6">
    <location>
        <begin position="1"/>
        <end position="22"/>
    </location>
</feature>
<dbReference type="NCBIfam" id="TIGR04183">
    <property type="entry name" value="Por_Secre_tail"/>
    <property type="match status" value="1"/>
</dbReference>
<feature type="chain" id="PRO_5045837917" evidence="6">
    <location>
        <begin position="23"/>
        <end position="561"/>
    </location>
</feature>